<dbReference type="Proteomes" id="UP001331761">
    <property type="component" value="Unassembled WGS sequence"/>
</dbReference>
<evidence type="ECO:0000313" key="3">
    <source>
        <dbReference type="Proteomes" id="UP001331761"/>
    </source>
</evidence>
<proteinExistence type="predicted"/>
<protein>
    <recommendedName>
        <fullName evidence="4">Secreted protein</fullName>
    </recommendedName>
</protein>
<feature type="signal peptide" evidence="1">
    <location>
        <begin position="1"/>
        <end position="22"/>
    </location>
</feature>
<keyword evidence="1" id="KW-0732">Signal</keyword>
<sequence length="89" mass="10210">MTSSRSLVPLAVLFTTFSPSLAFLCCIEWCPGSTTTTTERPPYEKQNIFQRAGWETDDEGNVFIGNDNCKFFLISVGKFWPFPKDYRKK</sequence>
<keyword evidence="3" id="KW-1185">Reference proteome</keyword>
<dbReference type="EMBL" id="WIXE01022804">
    <property type="protein sequence ID" value="KAK5967104.1"/>
    <property type="molecule type" value="Genomic_DNA"/>
</dbReference>
<organism evidence="2 3">
    <name type="scientific">Trichostrongylus colubriformis</name>
    <name type="common">Black scour worm</name>
    <dbReference type="NCBI Taxonomy" id="6319"/>
    <lineage>
        <taxon>Eukaryota</taxon>
        <taxon>Metazoa</taxon>
        <taxon>Ecdysozoa</taxon>
        <taxon>Nematoda</taxon>
        <taxon>Chromadorea</taxon>
        <taxon>Rhabditida</taxon>
        <taxon>Rhabditina</taxon>
        <taxon>Rhabditomorpha</taxon>
        <taxon>Strongyloidea</taxon>
        <taxon>Trichostrongylidae</taxon>
        <taxon>Trichostrongylus</taxon>
    </lineage>
</organism>
<evidence type="ECO:0008006" key="4">
    <source>
        <dbReference type="Google" id="ProtNLM"/>
    </source>
</evidence>
<dbReference type="AlphaFoldDB" id="A0AAN8F1H2"/>
<evidence type="ECO:0000256" key="1">
    <source>
        <dbReference type="SAM" id="SignalP"/>
    </source>
</evidence>
<reference evidence="2 3" key="1">
    <citation type="submission" date="2019-10" db="EMBL/GenBank/DDBJ databases">
        <title>Assembly and Annotation for the nematode Trichostrongylus colubriformis.</title>
        <authorList>
            <person name="Martin J."/>
        </authorList>
    </citation>
    <scope>NUCLEOTIDE SEQUENCE [LARGE SCALE GENOMIC DNA]</scope>
    <source>
        <strain evidence="2">G859</strain>
        <tissue evidence="2">Whole worm</tissue>
    </source>
</reference>
<comment type="caution">
    <text evidence="2">The sequence shown here is derived from an EMBL/GenBank/DDBJ whole genome shotgun (WGS) entry which is preliminary data.</text>
</comment>
<feature type="chain" id="PRO_5043047848" description="Secreted protein" evidence="1">
    <location>
        <begin position="23"/>
        <end position="89"/>
    </location>
</feature>
<name>A0AAN8F1H2_TRICO</name>
<gene>
    <name evidence="2" type="ORF">GCK32_003082</name>
</gene>
<accession>A0AAN8F1H2</accession>
<evidence type="ECO:0000313" key="2">
    <source>
        <dbReference type="EMBL" id="KAK5967104.1"/>
    </source>
</evidence>